<gene>
    <name evidence="8" type="ORF">A2557_02215</name>
</gene>
<dbReference type="PANTHER" id="PTHR47245">
    <property type="entry name" value="PEPTIDYLPROLYL ISOMERASE"/>
    <property type="match status" value="1"/>
</dbReference>
<dbReference type="EC" id="5.2.1.8" evidence="3"/>
<feature type="signal peptide" evidence="6">
    <location>
        <begin position="1"/>
        <end position="21"/>
    </location>
</feature>
<keyword evidence="4 5" id="KW-0697">Rotamase</keyword>
<evidence type="ECO:0000256" key="4">
    <source>
        <dbReference type="ARBA" id="ARBA00023110"/>
    </source>
</evidence>
<dbReference type="PROSITE" id="PS00019">
    <property type="entry name" value="ACTININ_1"/>
    <property type="match status" value="1"/>
</dbReference>
<keyword evidence="5" id="KW-0413">Isomerase</keyword>
<dbReference type="Pfam" id="PF13624">
    <property type="entry name" value="SurA_N_3"/>
    <property type="match status" value="1"/>
</dbReference>
<evidence type="ECO:0000256" key="6">
    <source>
        <dbReference type="SAM" id="SignalP"/>
    </source>
</evidence>
<dbReference type="Gene3D" id="1.10.4030.10">
    <property type="entry name" value="Porin chaperone SurA, peptide-binding domain"/>
    <property type="match status" value="1"/>
</dbReference>
<dbReference type="InterPro" id="IPR046357">
    <property type="entry name" value="PPIase_dom_sf"/>
</dbReference>
<dbReference type="AlphaFoldDB" id="A0A1F6GYT5"/>
<dbReference type="GO" id="GO:0003755">
    <property type="term" value="F:peptidyl-prolyl cis-trans isomerase activity"/>
    <property type="evidence" value="ECO:0007669"/>
    <property type="project" value="UniProtKB-KW"/>
</dbReference>
<sequence>MKKKTTLLFSLSLGLSLLYLGGCNPEEKTKVALVPEDETIAVVNNQKIPLSKFQARYQTFLKKYGSLSPQGEDNRQTIKAIVINQLITEELMTQEANRKGLQISKEELETTTEEALTPYPEANFDQQLAANNLTKKEWKERMHFLLLQKRLIEQEVLNRIPITKREINAYFKAHKKELGHGKAVRVRNLTLASKSDADALLNLLERGADMKDLVRRHSISPDRVNEGDLGFVEKGEMPPEIEAAIFTLSSSNLYSPVVHSQDGFHIFQWLRTRAQSRLAAEDAKDEIKTALVTERQAETYERWLNRLKENATIQIDEKMLKTEEGF</sequence>
<dbReference type="InterPro" id="IPR001589">
    <property type="entry name" value="Actinin_actin-bd_CS"/>
</dbReference>
<evidence type="ECO:0000256" key="1">
    <source>
        <dbReference type="ARBA" id="ARBA00000971"/>
    </source>
</evidence>
<proteinExistence type="inferred from homology"/>
<evidence type="ECO:0000256" key="3">
    <source>
        <dbReference type="ARBA" id="ARBA00013194"/>
    </source>
</evidence>
<evidence type="ECO:0000256" key="2">
    <source>
        <dbReference type="ARBA" id="ARBA00007656"/>
    </source>
</evidence>
<dbReference type="SUPFAM" id="SSF109998">
    <property type="entry name" value="Triger factor/SurA peptide-binding domain-like"/>
    <property type="match status" value="1"/>
</dbReference>
<dbReference type="PROSITE" id="PS50198">
    <property type="entry name" value="PPIC_PPIASE_2"/>
    <property type="match status" value="1"/>
</dbReference>
<evidence type="ECO:0000259" key="7">
    <source>
        <dbReference type="PROSITE" id="PS50198"/>
    </source>
</evidence>
<evidence type="ECO:0000313" key="8">
    <source>
        <dbReference type="EMBL" id="OGH03318.1"/>
    </source>
</evidence>
<dbReference type="InterPro" id="IPR000297">
    <property type="entry name" value="PPIase_PpiC"/>
</dbReference>
<dbReference type="Pfam" id="PF00639">
    <property type="entry name" value="Rotamase"/>
    <property type="match status" value="1"/>
</dbReference>
<comment type="catalytic activity">
    <reaction evidence="1">
        <text>[protein]-peptidylproline (omega=180) = [protein]-peptidylproline (omega=0)</text>
        <dbReference type="Rhea" id="RHEA:16237"/>
        <dbReference type="Rhea" id="RHEA-COMP:10747"/>
        <dbReference type="Rhea" id="RHEA-COMP:10748"/>
        <dbReference type="ChEBI" id="CHEBI:83833"/>
        <dbReference type="ChEBI" id="CHEBI:83834"/>
        <dbReference type="EC" id="5.2.1.8"/>
    </reaction>
</comment>
<protein>
    <recommendedName>
        <fullName evidence="3">peptidylprolyl isomerase</fullName>
        <ecNumber evidence="3">5.2.1.8</ecNumber>
    </recommendedName>
</protein>
<organism evidence="8 9">
    <name type="scientific">Candidatus Lambdaproteobacteria bacterium RIFOXYD2_FULL_56_26</name>
    <dbReference type="NCBI Taxonomy" id="1817773"/>
    <lineage>
        <taxon>Bacteria</taxon>
        <taxon>Pseudomonadati</taxon>
        <taxon>Pseudomonadota</taxon>
        <taxon>Candidatus Lambdaproteobacteria</taxon>
    </lineage>
</organism>
<comment type="caution">
    <text evidence="8">The sequence shown here is derived from an EMBL/GenBank/DDBJ whole genome shotgun (WGS) entry which is preliminary data.</text>
</comment>
<reference evidence="8 9" key="1">
    <citation type="journal article" date="2016" name="Nat. Commun.">
        <title>Thousands of microbial genomes shed light on interconnected biogeochemical processes in an aquifer system.</title>
        <authorList>
            <person name="Anantharaman K."/>
            <person name="Brown C.T."/>
            <person name="Hug L.A."/>
            <person name="Sharon I."/>
            <person name="Castelle C.J."/>
            <person name="Probst A.J."/>
            <person name="Thomas B.C."/>
            <person name="Singh A."/>
            <person name="Wilkins M.J."/>
            <person name="Karaoz U."/>
            <person name="Brodie E.L."/>
            <person name="Williams K.H."/>
            <person name="Hubbard S.S."/>
            <person name="Banfield J.F."/>
        </authorList>
    </citation>
    <scope>NUCLEOTIDE SEQUENCE [LARGE SCALE GENOMIC DNA]</scope>
</reference>
<comment type="similarity">
    <text evidence="2">Belongs to the PpiC/parvulin rotamase family.</text>
</comment>
<dbReference type="PANTHER" id="PTHR47245:SF2">
    <property type="entry name" value="PEPTIDYL-PROLYL CIS-TRANS ISOMERASE HP_0175-RELATED"/>
    <property type="match status" value="1"/>
</dbReference>
<dbReference type="SUPFAM" id="SSF54534">
    <property type="entry name" value="FKBP-like"/>
    <property type="match status" value="1"/>
</dbReference>
<dbReference type="InterPro" id="IPR050245">
    <property type="entry name" value="PrsA_foldase"/>
</dbReference>
<dbReference type="Gene3D" id="3.10.50.40">
    <property type="match status" value="1"/>
</dbReference>
<dbReference type="EMBL" id="MFNF01000017">
    <property type="protein sequence ID" value="OGH03318.1"/>
    <property type="molecule type" value="Genomic_DNA"/>
</dbReference>
<name>A0A1F6GYT5_9PROT</name>
<evidence type="ECO:0000313" key="9">
    <source>
        <dbReference type="Proteomes" id="UP000177583"/>
    </source>
</evidence>
<accession>A0A1F6GYT5</accession>
<feature type="domain" description="PpiC" evidence="7">
    <location>
        <begin position="181"/>
        <end position="271"/>
    </location>
</feature>
<dbReference type="Proteomes" id="UP000177583">
    <property type="component" value="Unassembled WGS sequence"/>
</dbReference>
<dbReference type="InterPro" id="IPR027304">
    <property type="entry name" value="Trigger_fact/SurA_dom_sf"/>
</dbReference>
<keyword evidence="6" id="KW-0732">Signal</keyword>
<evidence type="ECO:0000256" key="5">
    <source>
        <dbReference type="PROSITE-ProRule" id="PRU00278"/>
    </source>
</evidence>
<feature type="chain" id="PRO_5009524850" description="peptidylprolyl isomerase" evidence="6">
    <location>
        <begin position="22"/>
        <end position="326"/>
    </location>
</feature>